<dbReference type="Pfam" id="PF00733">
    <property type="entry name" value="Asn_synthase"/>
    <property type="match status" value="1"/>
</dbReference>
<keyword evidence="7" id="KW-1185">Reference proteome</keyword>
<evidence type="ECO:0000256" key="2">
    <source>
        <dbReference type="ARBA" id="ARBA00005752"/>
    </source>
</evidence>
<dbReference type="SUPFAM" id="SSF56235">
    <property type="entry name" value="N-terminal nucleophile aminohydrolases (Ntn hydrolases)"/>
    <property type="match status" value="1"/>
</dbReference>
<dbReference type="PANTHER" id="PTHR43284:SF1">
    <property type="entry name" value="ASPARAGINE SYNTHETASE"/>
    <property type="match status" value="1"/>
</dbReference>
<dbReference type="EMBL" id="CP104694">
    <property type="protein sequence ID" value="UXI66336.1"/>
    <property type="molecule type" value="Genomic_DNA"/>
</dbReference>
<sequence>METTRALREILSRRTAPAASVGQFVTGLTPDSPLFELAPELGAALCAVPLRRSGAALVLESSQRVVVGVFDLAVGTPEELLTDAPAPWEGWRGRFCFVRVDLRSGEWIAVTDHFGTLPLYYTEYEDQFLIGNRLAPLLRAPWCQRRADASAIFHYLNFACIPAPLTVVPEVKRLPPGSLWRRGSQAGRVETWWQPRYAEDLDGTPAALAGQLRERIVATVQRYRPGSDTNWGAFLSGGTDSSSVVSILAQQAPRDTVHSYSIGFAEPGYDELGFARIAAGACGARGHFGSVDEVETLSVLPRLTELFDQPFGNASAVPTLACAGMAAEDGRNVLLAGDGGDEIFGGNERYAKDQIMHAFYRLPRPIKALGRWIGRGLGGGRVRLFNRIDNFARRASLPNPDRFYMDDAFASEHFDHFLSPALRTSLTPSLSLAFMRELYAGCDARAELHRLMALDLNMAIAQNDLVKVDGACRHVGVGARFPFLDPDLVNYTGRLKAHWKVRRLDKRHLFKQAMEPILPPAILRKPKQGFGLPISVWIAERPAFREWMRDLLLSQRSRERGWFEPDFVQRLFDRHVAGEWDFSASLWQLAVLELWMRQHLDG</sequence>
<comment type="pathway">
    <text evidence="1">Amino-acid biosynthesis; L-asparagine biosynthesis; L-asparagine from L-aspartate (L-Gln route): step 1/1.</text>
</comment>
<dbReference type="SUPFAM" id="SSF52402">
    <property type="entry name" value="Adenine nucleotide alpha hydrolases-like"/>
    <property type="match status" value="1"/>
</dbReference>
<evidence type="ECO:0000256" key="1">
    <source>
        <dbReference type="ARBA" id="ARBA00005187"/>
    </source>
</evidence>
<protein>
    <recommendedName>
        <fullName evidence="3">asparagine synthase (glutamine-hydrolyzing)</fullName>
        <ecNumber evidence="3">6.3.5.4</ecNumber>
    </recommendedName>
</protein>
<proteinExistence type="inferred from homology"/>
<evidence type="ECO:0000313" key="7">
    <source>
        <dbReference type="Proteomes" id="UP001064632"/>
    </source>
</evidence>
<dbReference type="InterPro" id="IPR014729">
    <property type="entry name" value="Rossmann-like_a/b/a_fold"/>
</dbReference>
<dbReference type="RefSeq" id="WP_261693320.1">
    <property type="nucleotide sequence ID" value="NZ_CP104694.1"/>
</dbReference>
<comment type="similarity">
    <text evidence="2">Belongs to the asparagine synthetase family.</text>
</comment>
<dbReference type="InterPro" id="IPR029055">
    <property type="entry name" value="Ntn_hydrolases_N"/>
</dbReference>
<dbReference type="CDD" id="cd01991">
    <property type="entry name" value="Asn_synthase_B_C"/>
    <property type="match status" value="1"/>
</dbReference>
<name>A0ABY6B8D0_9GAMM</name>
<dbReference type="Gene3D" id="3.40.50.620">
    <property type="entry name" value="HUPs"/>
    <property type="match status" value="1"/>
</dbReference>
<evidence type="ECO:0000256" key="3">
    <source>
        <dbReference type="ARBA" id="ARBA00012737"/>
    </source>
</evidence>
<gene>
    <name evidence="6" type="ORF">N4264_16445</name>
</gene>
<reference evidence="6" key="1">
    <citation type="submission" date="2022-09" db="EMBL/GenBank/DDBJ databases">
        <title>Tahibacter sp. nov., isolated from a fresh water.</title>
        <authorList>
            <person name="Baek J.H."/>
            <person name="Lee J.K."/>
            <person name="Kim J.M."/>
            <person name="Jeon C.O."/>
        </authorList>
    </citation>
    <scope>NUCLEOTIDE SEQUENCE</scope>
    <source>
        <strain evidence="6">W38</strain>
    </source>
</reference>
<comment type="catalytic activity">
    <reaction evidence="4">
        <text>L-aspartate + L-glutamine + ATP + H2O = L-asparagine + L-glutamate + AMP + diphosphate + H(+)</text>
        <dbReference type="Rhea" id="RHEA:12228"/>
        <dbReference type="ChEBI" id="CHEBI:15377"/>
        <dbReference type="ChEBI" id="CHEBI:15378"/>
        <dbReference type="ChEBI" id="CHEBI:29985"/>
        <dbReference type="ChEBI" id="CHEBI:29991"/>
        <dbReference type="ChEBI" id="CHEBI:30616"/>
        <dbReference type="ChEBI" id="CHEBI:33019"/>
        <dbReference type="ChEBI" id="CHEBI:58048"/>
        <dbReference type="ChEBI" id="CHEBI:58359"/>
        <dbReference type="ChEBI" id="CHEBI:456215"/>
        <dbReference type="EC" id="6.3.5.4"/>
    </reaction>
</comment>
<organism evidence="6 7">
    <name type="scientific">Tahibacter amnicola</name>
    <dbReference type="NCBI Taxonomy" id="2976241"/>
    <lineage>
        <taxon>Bacteria</taxon>
        <taxon>Pseudomonadati</taxon>
        <taxon>Pseudomonadota</taxon>
        <taxon>Gammaproteobacteria</taxon>
        <taxon>Lysobacterales</taxon>
        <taxon>Rhodanobacteraceae</taxon>
        <taxon>Tahibacter</taxon>
    </lineage>
</organism>
<evidence type="ECO:0000313" key="6">
    <source>
        <dbReference type="EMBL" id="UXI66336.1"/>
    </source>
</evidence>
<accession>A0ABY6B8D0</accession>
<dbReference type="InterPro" id="IPR051786">
    <property type="entry name" value="ASN_synthetase/amidase"/>
</dbReference>
<dbReference type="Proteomes" id="UP001064632">
    <property type="component" value="Chromosome"/>
</dbReference>
<dbReference type="InterPro" id="IPR006426">
    <property type="entry name" value="Asn_synth_AEB"/>
</dbReference>
<dbReference type="EC" id="6.3.5.4" evidence="3"/>
<dbReference type="InterPro" id="IPR001962">
    <property type="entry name" value="Asn_synthase"/>
</dbReference>
<dbReference type="Gene3D" id="3.60.20.10">
    <property type="entry name" value="Glutamine Phosphoribosylpyrophosphate, subunit 1, domain 1"/>
    <property type="match status" value="1"/>
</dbReference>
<evidence type="ECO:0000259" key="5">
    <source>
        <dbReference type="Pfam" id="PF00733"/>
    </source>
</evidence>
<evidence type="ECO:0000256" key="4">
    <source>
        <dbReference type="ARBA" id="ARBA00048741"/>
    </source>
</evidence>
<dbReference type="PANTHER" id="PTHR43284">
    <property type="entry name" value="ASPARAGINE SYNTHETASE (GLUTAMINE-HYDROLYZING)"/>
    <property type="match status" value="1"/>
</dbReference>
<dbReference type="PIRSF" id="PIRSF001589">
    <property type="entry name" value="Asn_synthetase_glu-h"/>
    <property type="match status" value="1"/>
</dbReference>
<feature type="domain" description="Asparagine synthetase" evidence="5">
    <location>
        <begin position="212"/>
        <end position="597"/>
    </location>
</feature>